<accession>A0A380JWS7</accession>
<dbReference type="Proteomes" id="UP000254461">
    <property type="component" value="Unassembled WGS sequence"/>
</dbReference>
<organism evidence="4 5">
    <name type="scientific">Streptococcus equi subsp. equi</name>
    <dbReference type="NCBI Taxonomy" id="148942"/>
    <lineage>
        <taxon>Bacteria</taxon>
        <taxon>Bacillati</taxon>
        <taxon>Bacillota</taxon>
        <taxon>Bacilli</taxon>
        <taxon>Lactobacillales</taxon>
        <taxon>Streptococcaceae</taxon>
        <taxon>Streptococcus</taxon>
    </lineage>
</organism>
<dbReference type="RefSeq" id="WP_115251339.1">
    <property type="nucleotide sequence ID" value="NZ_LR134273.1"/>
</dbReference>
<keyword evidence="3" id="KW-0732">Signal</keyword>
<feature type="chain" id="PRO_5030069674" evidence="3">
    <location>
        <begin position="28"/>
        <end position="265"/>
    </location>
</feature>
<dbReference type="AlphaFoldDB" id="A0A380JWS7"/>
<evidence type="ECO:0000313" key="4">
    <source>
        <dbReference type="EMBL" id="SUN49186.1"/>
    </source>
</evidence>
<evidence type="ECO:0000256" key="1">
    <source>
        <dbReference type="SAM" id="MobiDB-lite"/>
    </source>
</evidence>
<feature type="transmembrane region" description="Helical" evidence="2">
    <location>
        <begin position="239"/>
        <end position="259"/>
    </location>
</feature>
<evidence type="ECO:0000313" key="5">
    <source>
        <dbReference type="Proteomes" id="UP000254461"/>
    </source>
</evidence>
<feature type="compositionally biased region" description="Low complexity" evidence="1">
    <location>
        <begin position="150"/>
        <end position="167"/>
    </location>
</feature>
<feature type="compositionally biased region" description="Basic and acidic residues" evidence="1">
    <location>
        <begin position="217"/>
        <end position="232"/>
    </location>
</feature>
<protein>
    <submittedName>
        <fullName evidence="4">Membrane protein</fullName>
    </submittedName>
</protein>
<feature type="compositionally biased region" description="Basic and acidic residues" evidence="1">
    <location>
        <begin position="136"/>
        <end position="149"/>
    </location>
</feature>
<evidence type="ECO:0000256" key="3">
    <source>
        <dbReference type="SAM" id="SignalP"/>
    </source>
</evidence>
<keyword evidence="2" id="KW-0812">Transmembrane</keyword>
<dbReference type="EMBL" id="UHFF01000002">
    <property type="protein sequence ID" value="SUN49186.1"/>
    <property type="molecule type" value="Genomic_DNA"/>
</dbReference>
<gene>
    <name evidence="4" type="ORF">NCTC12092_01789</name>
</gene>
<keyword evidence="2" id="KW-0472">Membrane</keyword>
<keyword evidence="2" id="KW-1133">Transmembrane helix</keyword>
<feature type="signal peptide" evidence="3">
    <location>
        <begin position="1"/>
        <end position="27"/>
    </location>
</feature>
<feature type="compositionally biased region" description="Polar residues" evidence="1">
    <location>
        <begin position="168"/>
        <end position="189"/>
    </location>
</feature>
<reference evidence="4 5" key="1">
    <citation type="submission" date="2018-06" db="EMBL/GenBank/DDBJ databases">
        <authorList>
            <consortium name="Pathogen Informatics"/>
            <person name="Doyle S."/>
        </authorList>
    </citation>
    <scope>NUCLEOTIDE SEQUENCE [LARGE SCALE GENOMIC DNA]</scope>
    <source>
        <strain evidence="4 5">NCTC12092</strain>
    </source>
</reference>
<sequence>MKSMRKVILVTSAMVLLGSLAFVSAVAAQDNQPTTAAQAQAAAEASVSARMRSEQSVIEANIATSQPVSQSTEATILLKDAKGNTINSTAYTMQAGQSRFSVWFDLTNLKVSDYSISVSVPDKEKAFSGSSAPIHFDGKPIRNTPETEQKSSNPAPANNQPKPAASSRVTSTEQVQSVPSEATSANHMTRSNHRSDKALKASQASSSGTPSAAKSIDSAEKDKGMLSDSAVQDKEQKGFPWLLSSLIALTATALLALVVKAVHRK</sequence>
<proteinExistence type="predicted"/>
<evidence type="ECO:0000256" key="2">
    <source>
        <dbReference type="SAM" id="Phobius"/>
    </source>
</evidence>
<feature type="compositionally biased region" description="Polar residues" evidence="1">
    <location>
        <begin position="202"/>
        <end position="212"/>
    </location>
</feature>
<feature type="region of interest" description="Disordered" evidence="1">
    <location>
        <begin position="124"/>
        <end position="232"/>
    </location>
</feature>
<name>A0A380JWS7_9STRE</name>